<dbReference type="RefSeq" id="WP_359346519.1">
    <property type="nucleotide sequence ID" value="NZ_JBEYXV010000004.1"/>
</dbReference>
<reference evidence="2 3" key="1">
    <citation type="submission" date="2024-06" db="EMBL/GenBank/DDBJ databases">
        <title>The Natural Products Discovery Center: Release of the First 8490 Sequenced Strains for Exploring Actinobacteria Biosynthetic Diversity.</title>
        <authorList>
            <person name="Kalkreuter E."/>
            <person name="Kautsar S.A."/>
            <person name="Yang D."/>
            <person name="Bader C.D."/>
            <person name="Teijaro C.N."/>
            <person name="Fluegel L."/>
            <person name="Davis C.M."/>
            <person name="Simpson J.R."/>
            <person name="Lauterbach L."/>
            <person name="Steele A.D."/>
            <person name="Gui C."/>
            <person name="Meng S."/>
            <person name="Li G."/>
            <person name="Viehrig K."/>
            <person name="Ye F."/>
            <person name="Su P."/>
            <person name="Kiefer A.F."/>
            <person name="Nichols A."/>
            <person name="Cepeda A.J."/>
            <person name="Yan W."/>
            <person name="Fan B."/>
            <person name="Jiang Y."/>
            <person name="Adhikari A."/>
            <person name="Zheng C.-J."/>
            <person name="Schuster L."/>
            <person name="Cowan T.M."/>
            <person name="Smanski M.J."/>
            <person name="Chevrette M.G."/>
            <person name="De Carvalho L.P.S."/>
            <person name="Shen B."/>
        </authorList>
    </citation>
    <scope>NUCLEOTIDE SEQUENCE [LARGE SCALE GENOMIC DNA]</scope>
    <source>
        <strain evidence="2 3">NPDC046838</strain>
    </source>
</reference>
<name>A0ABV3BIB3_9ACTN</name>
<evidence type="ECO:0000313" key="3">
    <source>
        <dbReference type="Proteomes" id="UP001551176"/>
    </source>
</evidence>
<protein>
    <submittedName>
        <fullName evidence="2">Anaerobic ribonucleoside-triphosphate reductase</fullName>
        <ecNumber evidence="2">1.1.98.6</ecNumber>
    </submittedName>
</protein>
<dbReference type="EMBL" id="JBEYXV010000004">
    <property type="protein sequence ID" value="MEU6820728.1"/>
    <property type="molecule type" value="Genomic_DNA"/>
</dbReference>
<dbReference type="PANTHER" id="PTHR21075">
    <property type="entry name" value="ANAEROBIC RIBONUCLEOSIDE-TRIPHOSPHATE REDUCTASE"/>
    <property type="match status" value="1"/>
</dbReference>
<dbReference type="Pfam" id="PF13597">
    <property type="entry name" value="NRDD"/>
    <property type="match status" value="1"/>
</dbReference>
<feature type="non-terminal residue" evidence="2">
    <location>
        <position position="129"/>
    </location>
</feature>
<dbReference type="Gene3D" id="3.20.70.20">
    <property type="match status" value="1"/>
</dbReference>
<proteinExistence type="predicted"/>
<evidence type="ECO:0000313" key="2">
    <source>
        <dbReference type="EMBL" id="MEU6820728.1"/>
    </source>
</evidence>
<feature type="compositionally biased region" description="Pro residues" evidence="1">
    <location>
        <begin position="100"/>
        <end position="109"/>
    </location>
</feature>
<dbReference type="GO" id="GO:0016491">
    <property type="term" value="F:oxidoreductase activity"/>
    <property type="evidence" value="ECO:0007669"/>
    <property type="project" value="UniProtKB-KW"/>
</dbReference>
<dbReference type="EC" id="1.1.98.6" evidence="2"/>
<feature type="region of interest" description="Disordered" evidence="1">
    <location>
        <begin position="91"/>
        <end position="129"/>
    </location>
</feature>
<dbReference type="PANTHER" id="PTHR21075:SF0">
    <property type="entry name" value="ANAEROBIC RIBONUCLEOSIDE-TRIPHOSPHATE REDUCTASE"/>
    <property type="match status" value="1"/>
</dbReference>
<gene>
    <name evidence="2" type="primary">nrdD</name>
    <name evidence="2" type="ORF">ABZ921_08875</name>
</gene>
<dbReference type="SUPFAM" id="SSF51998">
    <property type="entry name" value="PFL-like glycyl radical enzymes"/>
    <property type="match status" value="1"/>
</dbReference>
<comment type="caution">
    <text evidence="2">The sequence shown here is derived from an EMBL/GenBank/DDBJ whole genome shotgun (WGS) entry which is preliminary data.</text>
</comment>
<sequence length="129" mass="13814">MTQIDAVDSVTEYLDRSDWRVNANANQGYSLGGLILNTAGKVVANYWLDQVYPEAVGRAHRDGDLHIHDLDMLSGYCAGWSLRTLLTEGFNGVAGGGGGPAPPPPPAPRRPLLKKQTPHKKQKSGGPPV</sequence>
<accession>A0ABV3BIB3</accession>
<feature type="compositionally biased region" description="Basic residues" evidence="1">
    <location>
        <begin position="111"/>
        <end position="123"/>
    </location>
</feature>
<dbReference type="InterPro" id="IPR012833">
    <property type="entry name" value="NrdD"/>
</dbReference>
<dbReference type="Proteomes" id="UP001551176">
    <property type="component" value="Unassembled WGS sequence"/>
</dbReference>
<keyword evidence="3" id="KW-1185">Reference proteome</keyword>
<organism evidence="2 3">
    <name type="scientific">Streptomyces atriruber</name>
    <dbReference type="NCBI Taxonomy" id="545121"/>
    <lineage>
        <taxon>Bacteria</taxon>
        <taxon>Bacillati</taxon>
        <taxon>Actinomycetota</taxon>
        <taxon>Actinomycetes</taxon>
        <taxon>Kitasatosporales</taxon>
        <taxon>Streptomycetaceae</taxon>
        <taxon>Streptomyces</taxon>
    </lineage>
</organism>
<keyword evidence="2" id="KW-0560">Oxidoreductase</keyword>
<evidence type="ECO:0000256" key="1">
    <source>
        <dbReference type="SAM" id="MobiDB-lite"/>
    </source>
</evidence>